<reference evidence="1 2" key="1">
    <citation type="journal article" date="2021" name="Elife">
        <title>Chloroplast acquisition without the gene transfer in kleptoplastic sea slugs, Plakobranchus ocellatus.</title>
        <authorList>
            <person name="Maeda T."/>
            <person name="Takahashi S."/>
            <person name="Yoshida T."/>
            <person name="Shimamura S."/>
            <person name="Takaki Y."/>
            <person name="Nagai Y."/>
            <person name="Toyoda A."/>
            <person name="Suzuki Y."/>
            <person name="Arimoto A."/>
            <person name="Ishii H."/>
            <person name="Satoh N."/>
            <person name="Nishiyama T."/>
            <person name="Hasebe M."/>
            <person name="Maruyama T."/>
            <person name="Minagawa J."/>
            <person name="Obokata J."/>
            <person name="Shigenobu S."/>
        </authorList>
    </citation>
    <scope>NUCLEOTIDE SEQUENCE [LARGE SCALE GENOMIC DNA]</scope>
</reference>
<dbReference type="Proteomes" id="UP000735302">
    <property type="component" value="Unassembled WGS sequence"/>
</dbReference>
<dbReference type="Gene3D" id="3.10.10.10">
    <property type="entry name" value="HIV Type 1 Reverse Transcriptase, subunit A, domain 1"/>
    <property type="match status" value="1"/>
</dbReference>
<accession>A0AAV4C047</accession>
<comment type="caution">
    <text evidence="1">The sequence shown here is derived from an EMBL/GenBank/DDBJ whole genome shotgun (WGS) entry which is preliminary data.</text>
</comment>
<name>A0AAV4C047_9GAST</name>
<dbReference type="PANTHER" id="PTHR37984">
    <property type="entry name" value="PROTEIN CBG26694"/>
    <property type="match status" value="1"/>
</dbReference>
<gene>
    <name evidence="1" type="ORF">PoB_005255500</name>
</gene>
<dbReference type="EMBL" id="BLXT01005778">
    <property type="protein sequence ID" value="GFO26050.1"/>
    <property type="molecule type" value="Genomic_DNA"/>
</dbReference>
<proteinExistence type="predicted"/>
<dbReference type="InterPro" id="IPR050951">
    <property type="entry name" value="Retrovirus_Pol_polyprotein"/>
</dbReference>
<dbReference type="SUPFAM" id="SSF56672">
    <property type="entry name" value="DNA/RNA polymerases"/>
    <property type="match status" value="1"/>
</dbReference>
<evidence type="ECO:0000313" key="1">
    <source>
        <dbReference type="EMBL" id="GFO26050.1"/>
    </source>
</evidence>
<dbReference type="AlphaFoldDB" id="A0AAV4C047"/>
<organism evidence="1 2">
    <name type="scientific">Plakobranchus ocellatus</name>
    <dbReference type="NCBI Taxonomy" id="259542"/>
    <lineage>
        <taxon>Eukaryota</taxon>
        <taxon>Metazoa</taxon>
        <taxon>Spiralia</taxon>
        <taxon>Lophotrochozoa</taxon>
        <taxon>Mollusca</taxon>
        <taxon>Gastropoda</taxon>
        <taxon>Heterobranchia</taxon>
        <taxon>Euthyneura</taxon>
        <taxon>Panpulmonata</taxon>
        <taxon>Sacoglossa</taxon>
        <taxon>Placobranchoidea</taxon>
        <taxon>Plakobranchidae</taxon>
        <taxon>Plakobranchus</taxon>
    </lineage>
</organism>
<sequence>MTQQAPETVDQFVVRLRNKADKCSFHPDQKDDRISEQLIKGILWNEEKKKLISKGDELTLTMAIEMSKSFEVSNKNLNEYYSSINNDIRSVEAIGMKPKPKPTAHSNQNNCSRCGTVHQPRSCPAFESQCSKCKKKGHCANQAEAAIQEPTDWVNSLTFSRKQNGKLRVSLDPKDLNKATKRTYHKTPTLEEISHKFSGAKFFSKMDAQHGYWAIHLDDESSLLTTFNSPFGRYRFFPTPIWTQSLPRYLPTENRPNIRRMSRNSWNIR</sequence>
<dbReference type="InterPro" id="IPR043502">
    <property type="entry name" value="DNA/RNA_pol_sf"/>
</dbReference>
<protein>
    <submittedName>
        <fullName evidence="1">Enzymatic polyprotein</fullName>
    </submittedName>
</protein>
<dbReference type="PANTHER" id="PTHR37984:SF7">
    <property type="entry name" value="INTEGRASE CATALYTIC DOMAIN-CONTAINING PROTEIN"/>
    <property type="match status" value="1"/>
</dbReference>
<keyword evidence="2" id="KW-1185">Reference proteome</keyword>
<evidence type="ECO:0000313" key="2">
    <source>
        <dbReference type="Proteomes" id="UP000735302"/>
    </source>
</evidence>